<evidence type="ECO:0008006" key="3">
    <source>
        <dbReference type="Google" id="ProtNLM"/>
    </source>
</evidence>
<gene>
    <name evidence="1" type="ORF">RRF57_008061</name>
</gene>
<dbReference type="InterPro" id="IPR009991">
    <property type="entry name" value="DCTN3"/>
</dbReference>
<dbReference type="Proteomes" id="UP001305414">
    <property type="component" value="Unassembled WGS sequence"/>
</dbReference>
<dbReference type="AlphaFoldDB" id="A0AAN7Z7Y8"/>
<dbReference type="Pfam" id="PF07426">
    <property type="entry name" value="Dynactin_p22"/>
    <property type="match status" value="1"/>
</dbReference>
<sequence>MLLVTKRGPHLESSHKIVGLSQLCRGIECKMESTIEETTLSTISLLEERLLRVEHLLYGNSSTSSTTSAVRSLHDLEHRFSKLLQHIRVYGELLKLYKSNPTLFQPPPASQPPPELSLEALRAIVLSAASSFPATASALTAISDTPVPDSAHSAELATLLPRMKGIEATQLAQAAEIAELRARSEATVRRWYEHDVMGYSDFVAGVEGRIERVERVIRRAEKAQEEI</sequence>
<name>A0AAN7Z7Y8_9PEZI</name>
<protein>
    <recommendedName>
        <fullName evidence="3">Nuclear distribution protein</fullName>
    </recommendedName>
</protein>
<dbReference type="EMBL" id="JAWHQM010000024">
    <property type="protein sequence ID" value="KAK5632347.1"/>
    <property type="molecule type" value="Genomic_DNA"/>
</dbReference>
<proteinExistence type="predicted"/>
<comment type="caution">
    <text evidence="1">The sequence shown here is derived from an EMBL/GenBank/DDBJ whole genome shotgun (WGS) entry which is preliminary data.</text>
</comment>
<organism evidence="1 2">
    <name type="scientific">Xylaria bambusicola</name>
    <dbReference type="NCBI Taxonomy" id="326684"/>
    <lineage>
        <taxon>Eukaryota</taxon>
        <taxon>Fungi</taxon>
        <taxon>Dikarya</taxon>
        <taxon>Ascomycota</taxon>
        <taxon>Pezizomycotina</taxon>
        <taxon>Sordariomycetes</taxon>
        <taxon>Xylariomycetidae</taxon>
        <taxon>Xylariales</taxon>
        <taxon>Xylariaceae</taxon>
        <taxon>Xylaria</taxon>
    </lineage>
</organism>
<dbReference type="GO" id="GO:0005869">
    <property type="term" value="C:dynactin complex"/>
    <property type="evidence" value="ECO:0007669"/>
    <property type="project" value="InterPro"/>
</dbReference>
<keyword evidence="2" id="KW-1185">Reference proteome</keyword>
<reference evidence="1 2" key="1">
    <citation type="submission" date="2023-10" db="EMBL/GenBank/DDBJ databases">
        <title>Draft genome sequence of Xylaria bambusicola isolate GMP-LS, the root and basal stem rot pathogen of sugarcane in Indonesia.</title>
        <authorList>
            <person name="Selvaraj P."/>
            <person name="Muralishankar V."/>
            <person name="Muruganantham S."/>
            <person name="Sp S."/>
            <person name="Haryani S."/>
            <person name="Lau K.J.X."/>
            <person name="Naqvi N.I."/>
        </authorList>
    </citation>
    <scope>NUCLEOTIDE SEQUENCE [LARGE SCALE GENOMIC DNA]</scope>
    <source>
        <strain evidence="1">GMP-LS</strain>
    </source>
</reference>
<accession>A0AAN7Z7Y8</accession>
<dbReference type="GO" id="GO:0061640">
    <property type="term" value="P:cytoskeleton-dependent cytokinesis"/>
    <property type="evidence" value="ECO:0007669"/>
    <property type="project" value="InterPro"/>
</dbReference>
<evidence type="ECO:0000313" key="2">
    <source>
        <dbReference type="Proteomes" id="UP001305414"/>
    </source>
</evidence>
<evidence type="ECO:0000313" key="1">
    <source>
        <dbReference type="EMBL" id="KAK5632347.1"/>
    </source>
</evidence>